<reference evidence="7" key="2">
    <citation type="journal article" date="2021" name="Microbiome">
        <title>Successional dynamics and alternative stable states in a saline activated sludge microbial community over 9 years.</title>
        <authorList>
            <person name="Wang Y."/>
            <person name="Ye J."/>
            <person name="Ju F."/>
            <person name="Liu L."/>
            <person name="Boyd J.A."/>
            <person name="Deng Y."/>
            <person name="Parks D.H."/>
            <person name="Jiang X."/>
            <person name="Yin X."/>
            <person name="Woodcroft B.J."/>
            <person name="Tyson G.W."/>
            <person name="Hugenholtz P."/>
            <person name="Polz M.F."/>
            <person name="Zhang T."/>
        </authorList>
    </citation>
    <scope>NUCLEOTIDE SEQUENCE</scope>
    <source>
        <strain evidence="7">HKST-UBA09</strain>
    </source>
</reference>
<dbReference type="EMBL" id="JAGQLF010000014">
    <property type="protein sequence ID" value="MCA9386733.1"/>
    <property type="molecule type" value="Genomic_DNA"/>
</dbReference>
<comment type="caution">
    <text evidence="7">The sequence shown here is derived from an EMBL/GenBank/DDBJ whole genome shotgun (WGS) entry which is preliminary data.</text>
</comment>
<dbReference type="AlphaFoldDB" id="A0A955LAU1"/>
<keyword evidence="2" id="KW-0547">Nucleotide-binding</keyword>
<name>A0A955LAU1_9BACT</name>
<evidence type="ECO:0000256" key="4">
    <source>
        <dbReference type="ARBA" id="ARBA00022806"/>
    </source>
</evidence>
<keyword evidence="3" id="KW-0378">Hydrolase</keyword>
<keyword evidence="4 7" id="KW-0347">Helicase</keyword>
<evidence type="ECO:0000256" key="3">
    <source>
        <dbReference type="ARBA" id="ARBA00022801"/>
    </source>
</evidence>
<dbReference type="GO" id="GO:0009409">
    <property type="term" value="P:response to cold"/>
    <property type="evidence" value="ECO:0007669"/>
    <property type="project" value="TreeGrafter"/>
</dbReference>
<dbReference type="SMART" id="SM00490">
    <property type="entry name" value="HELICc"/>
    <property type="match status" value="1"/>
</dbReference>
<dbReference type="InterPro" id="IPR050547">
    <property type="entry name" value="DEAD_box_RNA_helicases"/>
</dbReference>
<dbReference type="Gene3D" id="3.40.50.300">
    <property type="entry name" value="P-loop containing nucleotide triphosphate hydrolases"/>
    <property type="match status" value="1"/>
</dbReference>
<dbReference type="CDD" id="cd18787">
    <property type="entry name" value="SF2_C_DEAD"/>
    <property type="match status" value="1"/>
</dbReference>
<dbReference type="GO" id="GO:0033592">
    <property type="term" value="F:RNA strand annealing activity"/>
    <property type="evidence" value="ECO:0007669"/>
    <property type="project" value="TreeGrafter"/>
</dbReference>
<sequence>LIDQMYYQVAGRDFFETLCRVLEMENDVYGIVFCNTRREVSELNNALNAKGYKTDAIHGDIEQKNRERVISKFKDGDVKILVATDVAARGIDVSNLTHVFNYGLPQDIESYVHRIGRTGRADNTGFALTFVDVKYVDRRLLEQLNV</sequence>
<dbReference type="SUPFAM" id="SSF52540">
    <property type="entry name" value="P-loop containing nucleoside triphosphate hydrolases"/>
    <property type="match status" value="1"/>
</dbReference>
<evidence type="ECO:0000313" key="8">
    <source>
        <dbReference type="Proteomes" id="UP000714915"/>
    </source>
</evidence>
<evidence type="ECO:0000256" key="5">
    <source>
        <dbReference type="ARBA" id="ARBA00022840"/>
    </source>
</evidence>
<protein>
    <recommendedName>
        <fullName evidence="1">RNA helicase</fullName>
        <ecNumber evidence="1">3.6.4.13</ecNumber>
    </recommendedName>
</protein>
<feature type="domain" description="Helicase C-terminal" evidence="6">
    <location>
        <begin position="1"/>
        <end position="146"/>
    </location>
</feature>
<dbReference type="EC" id="3.6.4.13" evidence="1"/>
<gene>
    <name evidence="7" type="ORF">KC669_01735</name>
</gene>
<dbReference type="GO" id="GO:0005524">
    <property type="term" value="F:ATP binding"/>
    <property type="evidence" value="ECO:0007669"/>
    <property type="project" value="UniProtKB-KW"/>
</dbReference>
<dbReference type="GO" id="GO:0005829">
    <property type="term" value="C:cytosol"/>
    <property type="evidence" value="ECO:0007669"/>
    <property type="project" value="TreeGrafter"/>
</dbReference>
<dbReference type="InterPro" id="IPR027417">
    <property type="entry name" value="P-loop_NTPase"/>
</dbReference>
<dbReference type="PANTHER" id="PTHR47963:SF8">
    <property type="entry name" value="ATP-DEPENDENT RNA HELICASE DEAD"/>
    <property type="match status" value="1"/>
</dbReference>
<proteinExistence type="predicted"/>
<dbReference type="Proteomes" id="UP000714915">
    <property type="component" value="Unassembled WGS sequence"/>
</dbReference>
<keyword evidence="5" id="KW-0067">ATP-binding</keyword>
<evidence type="ECO:0000313" key="7">
    <source>
        <dbReference type="EMBL" id="MCA9386733.1"/>
    </source>
</evidence>
<accession>A0A955LAU1</accession>
<dbReference type="InterPro" id="IPR001650">
    <property type="entry name" value="Helicase_C-like"/>
</dbReference>
<evidence type="ECO:0000259" key="6">
    <source>
        <dbReference type="PROSITE" id="PS51194"/>
    </source>
</evidence>
<dbReference type="PANTHER" id="PTHR47963">
    <property type="entry name" value="DEAD-BOX ATP-DEPENDENT RNA HELICASE 47, MITOCHONDRIAL"/>
    <property type="match status" value="1"/>
</dbReference>
<evidence type="ECO:0000256" key="1">
    <source>
        <dbReference type="ARBA" id="ARBA00012552"/>
    </source>
</evidence>
<dbReference type="GO" id="GO:0003724">
    <property type="term" value="F:RNA helicase activity"/>
    <property type="evidence" value="ECO:0007669"/>
    <property type="project" value="UniProtKB-EC"/>
</dbReference>
<dbReference type="PROSITE" id="PS51194">
    <property type="entry name" value="HELICASE_CTER"/>
    <property type="match status" value="1"/>
</dbReference>
<evidence type="ECO:0000256" key="2">
    <source>
        <dbReference type="ARBA" id="ARBA00022741"/>
    </source>
</evidence>
<organism evidence="7 8">
    <name type="scientific">Candidatus Dojkabacteria bacterium</name>
    <dbReference type="NCBI Taxonomy" id="2099670"/>
    <lineage>
        <taxon>Bacteria</taxon>
        <taxon>Candidatus Dojkabacteria</taxon>
    </lineage>
</organism>
<dbReference type="GO" id="GO:0005840">
    <property type="term" value="C:ribosome"/>
    <property type="evidence" value="ECO:0007669"/>
    <property type="project" value="TreeGrafter"/>
</dbReference>
<reference evidence="7" key="1">
    <citation type="submission" date="2020-04" db="EMBL/GenBank/DDBJ databases">
        <authorList>
            <person name="Zhang T."/>
        </authorList>
    </citation>
    <scope>NUCLEOTIDE SEQUENCE</scope>
    <source>
        <strain evidence="7">HKST-UBA09</strain>
    </source>
</reference>
<dbReference type="Pfam" id="PF00271">
    <property type="entry name" value="Helicase_C"/>
    <property type="match status" value="1"/>
</dbReference>
<feature type="non-terminal residue" evidence="7">
    <location>
        <position position="1"/>
    </location>
</feature>
<dbReference type="GO" id="GO:0016787">
    <property type="term" value="F:hydrolase activity"/>
    <property type="evidence" value="ECO:0007669"/>
    <property type="project" value="UniProtKB-KW"/>
</dbReference>